<reference evidence="2" key="1">
    <citation type="journal article" date="2022" name="bioRxiv">
        <title>Sequencing and chromosome-scale assembly of the giantPleurodeles waltlgenome.</title>
        <authorList>
            <person name="Brown T."/>
            <person name="Elewa A."/>
            <person name="Iarovenko S."/>
            <person name="Subramanian E."/>
            <person name="Araus A.J."/>
            <person name="Petzold A."/>
            <person name="Susuki M."/>
            <person name="Suzuki K.-i.T."/>
            <person name="Hayashi T."/>
            <person name="Toyoda A."/>
            <person name="Oliveira C."/>
            <person name="Osipova E."/>
            <person name="Leigh N.D."/>
            <person name="Simon A."/>
            <person name="Yun M.H."/>
        </authorList>
    </citation>
    <scope>NUCLEOTIDE SEQUENCE</scope>
    <source>
        <strain evidence="2">20211129_DDA</strain>
        <tissue evidence="2">Liver</tissue>
    </source>
</reference>
<organism evidence="2 3">
    <name type="scientific">Pleurodeles waltl</name>
    <name type="common">Iberian ribbed newt</name>
    <dbReference type="NCBI Taxonomy" id="8319"/>
    <lineage>
        <taxon>Eukaryota</taxon>
        <taxon>Metazoa</taxon>
        <taxon>Chordata</taxon>
        <taxon>Craniata</taxon>
        <taxon>Vertebrata</taxon>
        <taxon>Euteleostomi</taxon>
        <taxon>Amphibia</taxon>
        <taxon>Batrachia</taxon>
        <taxon>Caudata</taxon>
        <taxon>Salamandroidea</taxon>
        <taxon>Salamandridae</taxon>
        <taxon>Pleurodelinae</taxon>
        <taxon>Pleurodeles</taxon>
    </lineage>
</organism>
<dbReference type="AlphaFoldDB" id="A0AAV7PL01"/>
<name>A0AAV7PL01_PLEWA</name>
<gene>
    <name evidence="2" type="ORF">NDU88_007338</name>
</gene>
<keyword evidence="3" id="KW-1185">Reference proteome</keyword>
<evidence type="ECO:0000313" key="2">
    <source>
        <dbReference type="EMBL" id="KAJ1128967.1"/>
    </source>
</evidence>
<proteinExistence type="predicted"/>
<sequence>MEYRPRDSPQTSPPGRRPRAKSADLFPRCRPRAQSRPQSLATDPAPGPQTPVHRSRREEPRILRRAPLRLPSLRDEYAVRARRWLGGGACV</sequence>
<evidence type="ECO:0000313" key="3">
    <source>
        <dbReference type="Proteomes" id="UP001066276"/>
    </source>
</evidence>
<protein>
    <submittedName>
        <fullName evidence="2">Uncharacterized protein</fullName>
    </submittedName>
</protein>
<dbReference type="Proteomes" id="UP001066276">
    <property type="component" value="Chromosome 7"/>
</dbReference>
<evidence type="ECO:0000256" key="1">
    <source>
        <dbReference type="SAM" id="MobiDB-lite"/>
    </source>
</evidence>
<dbReference type="EMBL" id="JANPWB010000011">
    <property type="protein sequence ID" value="KAJ1128967.1"/>
    <property type="molecule type" value="Genomic_DNA"/>
</dbReference>
<accession>A0AAV7PL01</accession>
<feature type="region of interest" description="Disordered" evidence="1">
    <location>
        <begin position="1"/>
        <end position="63"/>
    </location>
</feature>
<comment type="caution">
    <text evidence="2">The sequence shown here is derived from an EMBL/GenBank/DDBJ whole genome shotgun (WGS) entry which is preliminary data.</text>
</comment>